<dbReference type="Pfam" id="PF07859">
    <property type="entry name" value="Abhydrolase_3"/>
    <property type="match status" value="1"/>
</dbReference>
<comment type="caution">
    <text evidence="3">The sequence shown here is derived from an EMBL/GenBank/DDBJ whole genome shotgun (WGS) entry which is preliminary data.</text>
</comment>
<dbReference type="OrthoDB" id="408631at2759"/>
<feature type="domain" description="Alpha/beta hydrolase fold-3" evidence="2">
    <location>
        <begin position="95"/>
        <end position="309"/>
    </location>
</feature>
<dbReference type="InterPro" id="IPR029058">
    <property type="entry name" value="AB_hydrolase_fold"/>
</dbReference>
<keyword evidence="4" id="KW-1185">Reference proteome</keyword>
<dbReference type="Gene3D" id="3.40.50.1820">
    <property type="entry name" value="alpha/beta hydrolase"/>
    <property type="match status" value="1"/>
</dbReference>
<name>A0A9P7UQF7_9AGAR</name>
<protein>
    <recommendedName>
        <fullName evidence="2">Alpha/beta hydrolase fold-3 domain-containing protein</fullName>
    </recommendedName>
</protein>
<dbReference type="RefSeq" id="XP_043007132.1">
    <property type="nucleotide sequence ID" value="XM_043154675.1"/>
</dbReference>
<dbReference type="PANTHER" id="PTHR48081">
    <property type="entry name" value="AB HYDROLASE SUPERFAMILY PROTEIN C4A8.06C"/>
    <property type="match status" value="1"/>
</dbReference>
<evidence type="ECO:0000256" key="1">
    <source>
        <dbReference type="ARBA" id="ARBA00022801"/>
    </source>
</evidence>
<dbReference type="AlphaFoldDB" id="A0A9P7UQF7"/>
<dbReference type="GO" id="GO:0016787">
    <property type="term" value="F:hydrolase activity"/>
    <property type="evidence" value="ECO:0007669"/>
    <property type="project" value="UniProtKB-KW"/>
</dbReference>
<dbReference type="InterPro" id="IPR013094">
    <property type="entry name" value="AB_hydrolase_3"/>
</dbReference>
<dbReference type="InterPro" id="IPR050300">
    <property type="entry name" value="GDXG_lipolytic_enzyme"/>
</dbReference>
<dbReference type="EMBL" id="CM032186">
    <property type="protein sequence ID" value="KAG7090662.1"/>
    <property type="molecule type" value="Genomic_DNA"/>
</dbReference>
<evidence type="ECO:0000313" key="3">
    <source>
        <dbReference type="EMBL" id="KAG7090662.1"/>
    </source>
</evidence>
<gene>
    <name evidence="3" type="ORF">E1B28_009761</name>
</gene>
<dbReference type="GeneID" id="66078837"/>
<dbReference type="KEGG" id="more:E1B28_009761"/>
<dbReference type="Proteomes" id="UP001049176">
    <property type="component" value="Chromosome 6"/>
</dbReference>
<keyword evidence="1" id="KW-0378">Hydrolase</keyword>
<organism evidence="3 4">
    <name type="scientific">Marasmius oreades</name>
    <name type="common">fairy-ring Marasmius</name>
    <dbReference type="NCBI Taxonomy" id="181124"/>
    <lineage>
        <taxon>Eukaryota</taxon>
        <taxon>Fungi</taxon>
        <taxon>Dikarya</taxon>
        <taxon>Basidiomycota</taxon>
        <taxon>Agaricomycotina</taxon>
        <taxon>Agaricomycetes</taxon>
        <taxon>Agaricomycetidae</taxon>
        <taxon>Agaricales</taxon>
        <taxon>Marasmiineae</taxon>
        <taxon>Marasmiaceae</taxon>
        <taxon>Marasmius</taxon>
    </lineage>
</organism>
<evidence type="ECO:0000259" key="2">
    <source>
        <dbReference type="Pfam" id="PF07859"/>
    </source>
</evidence>
<dbReference type="PANTHER" id="PTHR48081:SF8">
    <property type="entry name" value="ALPHA_BETA HYDROLASE FOLD-3 DOMAIN-CONTAINING PROTEIN-RELATED"/>
    <property type="match status" value="1"/>
</dbReference>
<evidence type="ECO:0000313" key="4">
    <source>
        <dbReference type="Proteomes" id="UP001049176"/>
    </source>
</evidence>
<accession>A0A9P7UQF7</accession>
<proteinExistence type="predicted"/>
<dbReference type="SUPFAM" id="SSF53474">
    <property type="entry name" value="alpha/beta-Hydrolases"/>
    <property type="match status" value="1"/>
</dbReference>
<reference evidence="3" key="1">
    <citation type="journal article" date="2021" name="Genome Biol. Evol.">
        <title>The assembled and annotated genome of the fairy-ring fungus Marasmius oreades.</title>
        <authorList>
            <person name="Hiltunen M."/>
            <person name="Ament-Velasquez S.L."/>
            <person name="Johannesson H."/>
        </authorList>
    </citation>
    <scope>NUCLEOTIDE SEQUENCE</scope>
    <source>
        <strain evidence="3">03SP1</strain>
    </source>
</reference>
<sequence length="341" mass="37677">MAEYSHLSELDPEIASLVADVPQLVIDEDSLPAFRQYLTGLAIPQLVRDYEPLLPESSEYTVKDHQIDVGEGVKVLARSVIPTPRDGEAGTFPLLFWIHGGGWTVGNLHMDDYRLRIASVKLRLSVVNCQYRLAPEHPFPAAVDDLTAALKYVVSYPDAFSASLKKGFIVGGASAGGNLAAVLSWMAREDAFFKETPLTGQFLKVPSVIHYKAIPEKYKSSLLSWEQNKDAPFLPVQHVMKFLEFYNAPPADPRVSPLLLSSHRDLPPAFLQVCGLDPLRDEAFLYEKVLKEAGVPTRLVVYPGVPHGFDAMGGFGIKQAVKSREDFNNGLQWLLEVGKSC</sequence>